<dbReference type="EMBL" id="JBHUEL010000001">
    <property type="protein sequence ID" value="MFD1765276.1"/>
    <property type="molecule type" value="Genomic_DNA"/>
</dbReference>
<reference evidence="2" key="1">
    <citation type="journal article" date="2019" name="Int. J. Syst. Evol. Microbiol.">
        <title>The Global Catalogue of Microorganisms (GCM) 10K type strain sequencing project: providing services to taxonomists for standard genome sequencing and annotation.</title>
        <authorList>
            <consortium name="The Broad Institute Genomics Platform"/>
            <consortium name="The Broad Institute Genome Sequencing Center for Infectious Disease"/>
            <person name="Wu L."/>
            <person name="Ma J."/>
        </authorList>
    </citation>
    <scope>NUCLEOTIDE SEQUENCE [LARGE SCALE GENOMIC DNA]</scope>
    <source>
        <strain evidence="2">CGMCC 1.12449</strain>
    </source>
</reference>
<dbReference type="RefSeq" id="WP_381510441.1">
    <property type="nucleotide sequence ID" value="NZ_JBHUEL010000001.1"/>
</dbReference>
<protein>
    <submittedName>
        <fullName evidence="1">Uncharacterized protein</fullName>
    </submittedName>
</protein>
<evidence type="ECO:0000313" key="1">
    <source>
        <dbReference type="EMBL" id="MFD1765276.1"/>
    </source>
</evidence>
<proteinExistence type="predicted"/>
<name>A0ABW4M8I9_9SPHN</name>
<accession>A0ABW4M8I9</accession>
<dbReference type="Proteomes" id="UP001597215">
    <property type="component" value="Unassembled WGS sequence"/>
</dbReference>
<keyword evidence="2" id="KW-1185">Reference proteome</keyword>
<organism evidence="1 2">
    <name type="scientific">Sphingorhabdus buctiana</name>
    <dbReference type="NCBI Taxonomy" id="1508805"/>
    <lineage>
        <taxon>Bacteria</taxon>
        <taxon>Pseudomonadati</taxon>
        <taxon>Pseudomonadota</taxon>
        <taxon>Alphaproteobacteria</taxon>
        <taxon>Sphingomonadales</taxon>
        <taxon>Sphingomonadaceae</taxon>
        <taxon>Sphingorhabdus</taxon>
    </lineage>
</organism>
<gene>
    <name evidence="1" type="ORF">ACFSAG_00270</name>
</gene>
<comment type="caution">
    <text evidence="1">The sequence shown here is derived from an EMBL/GenBank/DDBJ whole genome shotgun (WGS) entry which is preliminary data.</text>
</comment>
<evidence type="ECO:0000313" key="2">
    <source>
        <dbReference type="Proteomes" id="UP001597215"/>
    </source>
</evidence>
<sequence length="224" mass="24332">MNYDLAFRFARALQPEGLTTIQNACAALVDAMKDARNAGCEIERDPAVILLGRHLGRVASGLDPAESYPADGAIRQACFERIADLRAKPALVPLARRGVGYDPEAKRAFHREARAALAALARQLGLVPDDYDLRINVGGIAVSGEVTLHSEKFYVQISCGIMGPGREILYRRCKGRRDYCGDRNHFADIALAIDAARFARTLQRELCLAPGNARQDALPTATAA</sequence>